<feature type="domain" description="PDZ" evidence="5">
    <location>
        <begin position="317"/>
        <end position="412"/>
    </location>
</feature>
<dbReference type="SUPFAM" id="SSF50156">
    <property type="entry name" value="PDZ domain-like"/>
    <property type="match status" value="1"/>
</dbReference>
<feature type="compositionally biased region" description="Pro residues" evidence="3">
    <location>
        <begin position="84"/>
        <end position="93"/>
    </location>
</feature>
<evidence type="ECO:0000259" key="4">
    <source>
        <dbReference type="PROSITE" id="PS50004"/>
    </source>
</evidence>
<feature type="compositionally biased region" description="Polar residues" evidence="3">
    <location>
        <begin position="215"/>
        <end position="226"/>
    </location>
</feature>
<feature type="region of interest" description="Disordered" evidence="3">
    <location>
        <begin position="623"/>
        <end position="647"/>
    </location>
</feature>
<feature type="compositionally biased region" description="Polar residues" evidence="3">
    <location>
        <begin position="668"/>
        <end position="685"/>
    </location>
</feature>
<comment type="subcellular location">
    <subcellularLocation>
        <location evidence="2">Synapse</location>
    </subcellularLocation>
</comment>
<dbReference type="Pfam" id="PF00168">
    <property type="entry name" value="C2"/>
    <property type="match status" value="1"/>
</dbReference>
<feature type="compositionally biased region" description="Basic and acidic residues" evidence="3">
    <location>
        <begin position="96"/>
        <end position="114"/>
    </location>
</feature>
<dbReference type="GO" id="GO:0044325">
    <property type="term" value="F:transmembrane transporter binding"/>
    <property type="evidence" value="ECO:0007669"/>
    <property type="project" value="TreeGrafter"/>
</dbReference>
<evidence type="ECO:0000256" key="2">
    <source>
        <dbReference type="ARBA" id="ARBA00034103"/>
    </source>
</evidence>
<feature type="compositionally biased region" description="Low complexity" evidence="3">
    <location>
        <begin position="696"/>
        <end position="705"/>
    </location>
</feature>
<dbReference type="FunFam" id="2.60.40.150:FF:000003">
    <property type="entry name" value="Regulating synaptic membrane exocytosis protein 2"/>
    <property type="match status" value="1"/>
</dbReference>
<evidence type="ECO:0000313" key="7">
    <source>
        <dbReference type="Proteomes" id="UP000694427"/>
    </source>
</evidence>
<evidence type="ECO:0000313" key="6">
    <source>
        <dbReference type="Ensembl" id="ENSCCRP00010069741.1"/>
    </source>
</evidence>
<organism evidence="6 7">
    <name type="scientific">Cyprinus carpio</name>
    <name type="common">Common carp</name>
    <dbReference type="NCBI Taxonomy" id="7962"/>
    <lineage>
        <taxon>Eukaryota</taxon>
        <taxon>Metazoa</taxon>
        <taxon>Chordata</taxon>
        <taxon>Craniata</taxon>
        <taxon>Vertebrata</taxon>
        <taxon>Euteleostomi</taxon>
        <taxon>Actinopterygii</taxon>
        <taxon>Neopterygii</taxon>
        <taxon>Teleostei</taxon>
        <taxon>Ostariophysi</taxon>
        <taxon>Cypriniformes</taxon>
        <taxon>Cyprinidae</taxon>
        <taxon>Cyprininae</taxon>
        <taxon>Cyprinus</taxon>
    </lineage>
</organism>
<feature type="compositionally biased region" description="Basic and acidic residues" evidence="3">
    <location>
        <begin position="49"/>
        <end position="58"/>
    </location>
</feature>
<evidence type="ECO:0000259" key="5">
    <source>
        <dbReference type="PROSITE" id="PS50106"/>
    </source>
</evidence>
<dbReference type="InterPro" id="IPR035892">
    <property type="entry name" value="C2_domain_sf"/>
</dbReference>
<dbReference type="PROSITE" id="PS50004">
    <property type="entry name" value="C2"/>
    <property type="match status" value="1"/>
</dbReference>
<dbReference type="GO" id="GO:0048788">
    <property type="term" value="C:cytoskeleton of presynaptic active zone"/>
    <property type="evidence" value="ECO:0007669"/>
    <property type="project" value="TreeGrafter"/>
</dbReference>
<evidence type="ECO:0000256" key="1">
    <source>
        <dbReference type="ARBA" id="ARBA00023018"/>
    </source>
</evidence>
<dbReference type="PANTHER" id="PTHR12157:SF15">
    <property type="entry name" value="REGULATING SYNAPTIC MEMBRANE EXOCYTOSIS PROTEIN 2"/>
    <property type="match status" value="1"/>
</dbReference>
<dbReference type="GO" id="GO:0042734">
    <property type="term" value="C:presynaptic membrane"/>
    <property type="evidence" value="ECO:0007669"/>
    <property type="project" value="TreeGrafter"/>
</dbReference>
<proteinExistence type="predicted"/>
<sequence>SISRKRSPSATRDPNQKYDQREEKAERSQYAPGEGGMPRSPSDYGAGDRQWREGYGRSYEDAEVARSVYRARRGGWHSQEEYPPEPGFLPDGPPLSEHELQRQRQEEYQNRYRSDPNLARYPVKPQPYEEQMRMHAEVSRFRHERRHSDVSLAYTEMEEPLGPLRGPPYSPGPGHTHWRSNHSPPGVDSLHRQQHLDPVSAVRKSKREKMESMLRNDSLSSDQSESVRPPPPKPHKTKRGGKMRQVSLSSSEEELATTPEYTSCEDVEIESESVSEKGDLDGHWWDHTTWHSSDASSMSLHPVTWQPSKDGDRLIGRILLNKRMKDGSVPRDSGALLGLKVVGGKMTESRRLCAFITKVRKGSLADTVGHLRPGDQVLEWNGRKLQGATFKEVYNIILESKPEPQVELVVSRPIGDIPRIPESTHAQLESSSSSFESQKMERPSISVTSPMSPGVLRDAPQYLSGQLTSQSLSRRIEPFNPRVQVKLWYDKVGHQLIVTILGAKDLPSREDGRPRNPYVKIYFLPDRSDKSKRRTKTVKKSLEPKWNQTFMYSPVHRREFRERMLEITLWDQARVREEESEFLGEILIELETALLDDEPHWYKLQTHDVSSVPLPKSSPCLQRRALHGDSPTRRLQRSQRISDSEFSDYDCEDGVGVVSDYRNGRDLQSSTLSVPEQVLSSNHCSRSADINRARSRSPSMPPSQSHFLTLPRTRHSQPHDSQAHTRGGSVQTSPTGTPVNSRRGRQLPQLPPKGTLERSKSVFLCSFFFIGAMDVEERTRQMKLKMNKYKQGTGSDSRLEQDYHKRSDRDPRRGENLSAKSSDSDVSDVSAVSRASSASRFSSMSYISVQSERPRGSHKISEFTSKMKNRQVGTAAGGNMTKSTSIGGDMCSLEKTDGSQSDTAVSLVGTVDKKRRSSIGAKMAAVVGLSRKSRSASQLSQTGRSPIMSVSCFSKVLSFCCLCSEVTEVHQLFAAFYFSRVCN</sequence>
<feature type="compositionally biased region" description="Basic and acidic residues" evidence="3">
    <location>
        <begin position="130"/>
        <end position="149"/>
    </location>
</feature>
<dbReference type="Pfam" id="PF00595">
    <property type="entry name" value="PDZ"/>
    <property type="match status" value="1"/>
</dbReference>
<dbReference type="GO" id="GO:0042391">
    <property type="term" value="P:regulation of membrane potential"/>
    <property type="evidence" value="ECO:0007669"/>
    <property type="project" value="TreeGrafter"/>
</dbReference>
<feature type="region of interest" description="Disordered" evidence="3">
    <location>
        <begin position="1"/>
        <end position="58"/>
    </location>
</feature>
<dbReference type="GO" id="GO:0031267">
    <property type="term" value="F:small GTPase binding"/>
    <property type="evidence" value="ECO:0007669"/>
    <property type="project" value="InterPro"/>
</dbReference>
<dbReference type="Proteomes" id="UP000694427">
    <property type="component" value="Unplaced"/>
</dbReference>
<dbReference type="Gene3D" id="2.30.42.10">
    <property type="match status" value="1"/>
</dbReference>
<dbReference type="GO" id="GO:0050806">
    <property type="term" value="P:positive regulation of synaptic transmission"/>
    <property type="evidence" value="ECO:0007669"/>
    <property type="project" value="TreeGrafter"/>
</dbReference>
<dbReference type="InterPro" id="IPR001478">
    <property type="entry name" value="PDZ"/>
</dbReference>
<dbReference type="Gene3D" id="2.60.40.150">
    <property type="entry name" value="C2 domain"/>
    <property type="match status" value="1"/>
</dbReference>
<dbReference type="GO" id="GO:0048791">
    <property type="term" value="P:calcium ion-regulated exocytosis of neurotransmitter"/>
    <property type="evidence" value="ECO:0007669"/>
    <property type="project" value="TreeGrafter"/>
</dbReference>
<dbReference type="FunFam" id="2.30.42.10:FF:000003">
    <property type="entry name" value="Regulating synaptic membrane exocytosis protein 1, putative"/>
    <property type="match status" value="1"/>
</dbReference>
<feature type="region of interest" description="Disordered" evidence="3">
    <location>
        <begin position="668"/>
        <end position="755"/>
    </location>
</feature>
<dbReference type="InterPro" id="IPR000008">
    <property type="entry name" value="C2_dom"/>
</dbReference>
<dbReference type="InterPro" id="IPR036034">
    <property type="entry name" value="PDZ_sf"/>
</dbReference>
<dbReference type="InterPro" id="IPR039032">
    <property type="entry name" value="Rim-like"/>
</dbReference>
<feature type="compositionally biased region" description="Basic and acidic residues" evidence="3">
    <location>
        <begin position="797"/>
        <end position="815"/>
    </location>
</feature>
<feature type="compositionally biased region" description="Polar residues" evidence="3">
    <location>
        <begin position="728"/>
        <end position="740"/>
    </location>
</feature>
<dbReference type="AlphaFoldDB" id="A0A8C1M1Z5"/>
<feature type="compositionally biased region" description="Basic and acidic residues" evidence="3">
    <location>
        <begin position="14"/>
        <end position="27"/>
    </location>
</feature>
<feature type="region of interest" description="Disordered" evidence="3">
    <location>
        <begin position="75"/>
        <end position="268"/>
    </location>
</feature>
<dbReference type="CDD" id="cd04031">
    <property type="entry name" value="C2A_RIM1alpha"/>
    <property type="match status" value="1"/>
</dbReference>
<dbReference type="GO" id="GO:2000300">
    <property type="term" value="P:regulation of synaptic vesicle exocytosis"/>
    <property type="evidence" value="ECO:0007669"/>
    <property type="project" value="TreeGrafter"/>
</dbReference>
<dbReference type="SMART" id="SM00228">
    <property type="entry name" value="PDZ"/>
    <property type="match status" value="1"/>
</dbReference>
<feature type="compositionally biased region" description="Basic residues" evidence="3">
    <location>
        <begin position="233"/>
        <end position="242"/>
    </location>
</feature>
<reference evidence="6" key="2">
    <citation type="submission" date="2025-09" db="UniProtKB">
        <authorList>
            <consortium name="Ensembl"/>
        </authorList>
    </citation>
    <scope>IDENTIFICATION</scope>
</reference>
<feature type="region of interest" description="Disordered" evidence="3">
    <location>
        <begin position="786"/>
        <end position="834"/>
    </location>
</feature>
<feature type="region of interest" description="Disordered" evidence="3">
    <location>
        <begin position="420"/>
        <end position="453"/>
    </location>
</feature>
<protein>
    <submittedName>
        <fullName evidence="6">Regulating synaptic membrane exocytosis 2</fullName>
    </submittedName>
</protein>
<reference evidence="6" key="1">
    <citation type="submission" date="2025-08" db="UniProtKB">
        <authorList>
            <consortium name="Ensembl"/>
        </authorList>
    </citation>
    <scope>IDENTIFICATION</scope>
</reference>
<dbReference type="SUPFAM" id="SSF49562">
    <property type="entry name" value="C2 domain (Calcium/lipid-binding domain, CaLB)"/>
    <property type="match status" value="1"/>
</dbReference>
<dbReference type="Ensembl" id="ENSCCRT00010077092.1">
    <property type="protein sequence ID" value="ENSCCRP00010069741.1"/>
    <property type="gene ID" value="ENSCCRG00010029923.1"/>
</dbReference>
<keyword evidence="1" id="KW-0770">Synapse</keyword>
<keyword evidence="7" id="KW-1185">Reference proteome</keyword>
<dbReference type="GO" id="GO:0048167">
    <property type="term" value="P:regulation of synaptic plasticity"/>
    <property type="evidence" value="ECO:0007669"/>
    <property type="project" value="TreeGrafter"/>
</dbReference>
<dbReference type="PANTHER" id="PTHR12157">
    <property type="entry name" value="REGULATING SYNAPTIC MEMBRANE EXOCYTOSIS PROTEIN"/>
    <property type="match status" value="1"/>
</dbReference>
<evidence type="ECO:0000256" key="3">
    <source>
        <dbReference type="SAM" id="MobiDB-lite"/>
    </source>
</evidence>
<dbReference type="CDD" id="cd06714">
    <property type="entry name" value="PDZ_RIM-like"/>
    <property type="match status" value="1"/>
</dbReference>
<name>A0A8C1M1Z5_CYPCA</name>
<dbReference type="SMART" id="SM00239">
    <property type="entry name" value="C2"/>
    <property type="match status" value="1"/>
</dbReference>
<feature type="domain" description="C2" evidence="4">
    <location>
        <begin position="479"/>
        <end position="602"/>
    </location>
</feature>
<accession>A0A8C1M1Z5</accession>
<dbReference type="PROSITE" id="PS50106">
    <property type="entry name" value="PDZ"/>
    <property type="match status" value="1"/>
</dbReference>